<keyword evidence="5" id="KW-0862">Zinc</keyword>
<comment type="caution">
    <text evidence="9">The sequence shown here is derived from an EMBL/GenBank/DDBJ whole genome shotgun (WGS) entry which is preliminary data.</text>
</comment>
<gene>
    <name evidence="9" type="ORF">FPZ44_17460</name>
</gene>
<protein>
    <submittedName>
        <fullName evidence="9">ZIP family metal transporter</fullName>
    </submittedName>
</protein>
<reference evidence="9 10" key="1">
    <citation type="submission" date="2019-07" db="EMBL/GenBank/DDBJ databases">
        <authorList>
            <person name="Kim J."/>
        </authorList>
    </citation>
    <scope>NUCLEOTIDE SEQUENCE [LARGE SCALE GENOMIC DNA]</scope>
    <source>
        <strain evidence="9 10">N4</strain>
    </source>
</reference>
<evidence type="ECO:0000256" key="4">
    <source>
        <dbReference type="ARBA" id="ARBA00022692"/>
    </source>
</evidence>
<proteinExistence type="inferred from homology"/>
<keyword evidence="6 8" id="KW-1133">Transmembrane helix</keyword>
<feature type="transmembrane region" description="Helical" evidence="8">
    <location>
        <begin position="63"/>
        <end position="83"/>
    </location>
</feature>
<evidence type="ECO:0000313" key="10">
    <source>
        <dbReference type="Proteomes" id="UP000318102"/>
    </source>
</evidence>
<evidence type="ECO:0000256" key="8">
    <source>
        <dbReference type="SAM" id="Phobius"/>
    </source>
</evidence>
<evidence type="ECO:0000256" key="7">
    <source>
        <dbReference type="ARBA" id="ARBA00023136"/>
    </source>
</evidence>
<feature type="transmembrane region" description="Helical" evidence="8">
    <location>
        <begin position="6"/>
        <end position="24"/>
    </location>
</feature>
<dbReference type="AlphaFoldDB" id="A0A559IPK3"/>
<evidence type="ECO:0000313" key="9">
    <source>
        <dbReference type="EMBL" id="TVX89567.1"/>
    </source>
</evidence>
<dbReference type="RefSeq" id="WP_144992189.1">
    <property type="nucleotide sequence ID" value="NZ_VNJK01000002.1"/>
</dbReference>
<dbReference type="Proteomes" id="UP000318102">
    <property type="component" value="Unassembled WGS sequence"/>
</dbReference>
<feature type="transmembrane region" description="Helical" evidence="8">
    <location>
        <begin position="200"/>
        <end position="220"/>
    </location>
</feature>
<keyword evidence="7 8" id="KW-0472">Membrane</keyword>
<comment type="subcellular location">
    <subcellularLocation>
        <location evidence="1">Cell membrane</location>
        <topology evidence="1">Multi-pass membrane protein</topology>
    </subcellularLocation>
</comment>
<dbReference type="GO" id="GO:0005886">
    <property type="term" value="C:plasma membrane"/>
    <property type="evidence" value="ECO:0007669"/>
    <property type="project" value="UniProtKB-SubCell"/>
</dbReference>
<keyword evidence="4 8" id="KW-0812">Transmembrane</keyword>
<evidence type="ECO:0000256" key="3">
    <source>
        <dbReference type="ARBA" id="ARBA00022475"/>
    </source>
</evidence>
<accession>A0A559IPK3</accession>
<dbReference type="OrthoDB" id="9787346at2"/>
<keyword evidence="10" id="KW-1185">Reference proteome</keyword>
<evidence type="ECO:0000256" key="5">
    <source>
        <dbReference type="ARBA" id="ARBA00022833"/>
    </source>
</evidence>
<dbReference type="PANTHER" id="PTHR11040">
    <property type="entry name" value="ZINC/IRON TRANSPORTER"/>
    <property type="match status" value="1"/>
</dbReference>
<dbReference type="GO" id="GO:0005385">
    <property type="term" value="F:zinc ion transmembrane transporter activity"/>
    <property type="evidence" value="ECO:0007669"/>
    <property type="project" value="TreeGrafter"/>
</dbReference>
<organism evidence="9 10">
    <name type="scientific">Paenibacillus agilis</name>
    <dbReference type="NCBI Taxonomy" id="3020863"/>
    <lineage>
        <taxon>Bacteria</taxon>
        <taxon>Bacillati</taxon>
        <taxon>Bacillota</taxon>
        <taxon>Bacilli</taxon>
        <taxon>Bacillales</taxon>
        <taxon>Paenibacillaceae</taxon>
        <taxon>Paenibacillus</taxon>
    </lineage>
</organism>
<dbReference type="Pfam" id="PF02535">
    <property type="entry name" value="Zip"/>
    <property type="match status" value="1"/>
</dbReference>
<dbReference type="PANTHER" id="PTHR11040:SF211">
    <property type="entry name" value="ZINC TRANSPORTER ZIP11"/>
    <property type="match status" value="1"/>
</dbReference>
<feature type="transmembrane region" description="Helical" evidence="8">
    <location>
        <begin position="232"/>
        <end position="250"/>
    </location>
</feature>
<evidence type="ECO:0000256" key="1">
    <source>
        <dbReference type="ARBA" id="ARBA00004651"/>
    </source>
</evidence>
<comment type="similarity">
    <text evidence="2">Belongs to the ZIP transporter (TC 2.A.5) family.</text>
</comment>
<sequence length="251" mass="26572">MQDVLIGSAVSAMSTGLGAIPILFMKNVTHRWRDILLAYTAGIMTSASMFSLIPEALSLSNTWIVAFGLMLGCLTLLWLEGIVPHVDLEKMEHALGSSSGHAHAPIDHKSMLIIAAITLHNLPEGLSVGVSYASGSEALGPLIAFSIGLQNAPEGFLVALFLVTQNVNRWKALGVAALTGGVEIITALLGFFLSSFVSNLVPYGLSFAAGAMLFIIYKELIPESHGDGHQRAATISFVAGIITMLALTQWV</sequence>
<keyword evidence="3" id="KW-1003">Cell membrane</keyword>
<feature type="transmembrane region" description="Helical" evidence="8">
    <location>
        <begin position="36"/>
        <end position="57"/>
    </location>
</feature>
<name>A0A559IPK3_9BACL</name>
<evidence type="ECO:0000256" key="6">
    <source>
        <dbReference type="ARBA" id="ARBA00022989"/>
    </source>
</evidence>
<feature type="transmembrane region" description="Helical" evidence="8">
    <location>
        <begin position="172"/>
        <end position="194"/>
    </location>
</feature>
<dbReference type="EMBL" id="VNJK01000002">
    <property type="protein sequence ID" value="TVX89567.1"/>
    <property type="molecule type" value="Genomic_DNA"/>
</dbReference>
<evidence type="ECO:0000256" key="2">
    <source>
        <dbReference type="ARBA" id="ARBA00006939"/>
    </source>
</evidence>
<dbReference type="InterPro" id="IPR003689">
    <property type="entry name" value="ZIP"/>
</dbReference>